<evidence type="ECO:0000256" key="3">
    <source>
        <dbReference type="ARBA" id="ARBA00022840"/>
    </source>
</evidence>
<keyword evidence="1" id="KW-0813">Transport</keyword>
<dbReference type="CDD" id="cd03230">
    <property type="entry name" value="ABC_DR_subfamily_A"/>
    <property type="match status" value="1"/>
</dbReference>
<dbReference type="PROSITE" id="PS50893">
    <property type="entry name" value="ABC_TRANSPORTER_2"/>
    <property type="match status" value="1"/>
</dbReference>
<dbReference type="Pfam" id="PF00005">
    <property type="entry name" value="ABC_tran"/>
    <property type="match status" value="1"/>
</dbReference>
<dbReference type="GeneID" id="96998677"/>
<keyword evidence="2" id="KW-0547">Nucleotide-binding</keyword>
<comment type="caution">
    <text evidence="5">The sequence shown here is derived from an EMBL/GenBank/DDBJ whole genome shotgun (WGS) entry which is preliminary data.</text>
</comment>
<evidence type="ECO:0000313" key="5">
    <source>
        <dbReference type="EMBL" id="EHR34702.1"/>
    </source>
</evidence>
<dbReference type="EMBL" id="AGEI01000019">
    <property type="protein sequence ID" value="EHR34702.1"/>
    <property type="molecule type" value="Genomic_DNA"/>
</dbReference>
<dbReference type="PANTHER" id="PTHR42939:SF1">
    <property type="entry name" value="ABC TRANSPORTER ATP-BINDING PROTEIN ALBC-RELATED"/>
    <property type="match status" value="1"/>
</dbReference>
<keyword evidence="6" id="KW-1185">Reference proteome</keyword>
<dbReference type="InterPro" id="IPR017871">
    <property type="entry name" value="ABC_transporter-like_CS"/>
</dbReference>
<dbReference type="SMART" id="SM00382">
    <property type="entry name" value="AAA"/>
    <property type="match status" value="1"/>
</dbReference>
<dbReference type="Gene3D" id="3.40.50.300">
    <property type="entry name" value="P-loop containing nucleotide triphosphate hydrolases"/>
    <property type="match status" value="1"/>
</dbReference>
<feature type="domain" description="ABC transporter" evidence="4">
    <location>
        <begin position="3"/>
        <end position="228"/>
    </location>
</feature>
<dbReference type="SUPFAM" id="SSF52540">
    <property type="entry name" value="P-loop containing nucleoside triphosphate hydrolases"/>
    <property type="match status" value="1"/>
</dbReference>
<evidence type="ECO:0000313" key="6">
    <source>
        <dbReference type="Proteomes" id="UP000004191"/>
    </source>
</evidence>
<dbReference type="eggNOG" id="COG1131">
    <property type="taxonomic scope" value="Bacteria"/>
</dbReference>
<dbReference type="InterPro" id="IPR003593">
    <property type="entry name" value="AAA+_ATPase"/>
</dbReference>
<dbReference type="InterPro" id="IPR027417">
    <property type="entry name" value="P-loop_NTPase"/>
</dbReference>
<dbReference type="OrthoDB" id="1689883at2"/>
<gene>
    <name evidence="5" type="ORF">HMPREF9709_00672</name>
</gene>
<organism evidence="5 6">
    <name type="scientific">Helcococcus kunzii ATCC 51366</name>
    <dbReference type="NCBI Taxonomy" id="883114"/>
    <lineage>
        <taxon>Bacteria</taxon>
        <taxon>Bacillati</taxon>
        <taxon>Bacillota</taxon>
        <taxon>Tissierellia</taxon>
        <taxon>Tissierellales</taxon>
        <taxon>Peptoniphilaceae</taxon>
        <taxon>Helcococcus</taxon>
    </lineage>
</organism>
<dbReference type="GO" id="GO:0005524">
    <property type="term" value="F:ATP binding"/>
    <property type="evidence" value="ECO:0007669"/>
    <property type="project" value="UniProtKB-KW"/>
</dbReference>
<proteinExistence type="predicted"/>
<evidence type="ECO:0000256" key="1">
    <source>
        <dbReference type="ARBA" id="ARBA00022448"/>
    </source>
</evidence>
<dbReference type="InterPro" id="IPR003439">
    <property type="entry name" value="ABC_transporter-like_ATP-bd"/>
</dbReference>
<name>H3NMW1_9FIRM</name>
<sequence length="231" mass="26633">MKLILDNIQKRFKEQEVLKGATAEFENGQIYGLLGRNGAGKTTLFSIIYKELKAEQGTVKLEENGEIKELDPKETGMVFAETNLPDFLTGYEYIKFIIDITDPYDIRNIDLYFEQMDLDKDDRHKLIKNYSSGMKAKLSLLTIYIQKPKVILLDEPLTAVDVVSGAEIKRFFRQLKDNHIVIISTHMLDLAKDMCDEIVLLHNGKLNQLKNLEKNENYEEIIIEALRSEND</sequence>
<accession>H3NMW1</accession>
<dbReference type="HOGENOM" id="CLU_000604_1_2_9"/>
<dbReference type="RefSeq" id="WP_005397951.1">
    <property type="nucleotide sequence ID" value="NZ_JH601088.1"/>
</dbReference>
<dbReference type="Proteomes" id="UP000004191">
    <property type="component" value="Unassembled WGS sequence"/>
</dbReference>
<dbReference type="PANTHER" id="PTHR42939">
    <property type="entry name" value="ABC TRANSPORTER ATP-BINDING PROTEIN ALBC-RELATED"/>
    <property type="match status" value="1"/>
</dbReference>
<dbReference type="AlphaFoldDB" id="H3NMW1"/>
<dbReference type="PATRIC" id="fig|883114.3.peg.666"/>
<reference evidence="5 6" key="1">
    <citation type="submission" date="2012-01" db="EMBL/GenBank/DDBJ databases">
        <title>The Genome Sequence of Helcococcus kunzii ATCC 51366.</title>
        <authorList>
            <consortium name="The Broad Institute Genome Sequencing Platform"/>
            <person name="Earl A."/>
            <person name="Ward D."/>
            <person name="Feldgarden M."/>
            <person name="Gevers D."/>
            <person name="Huys G."/>
            <person name="Young S.K."/>
            <person name="Zeng Q."/>
            <person name="Gargeya S."/>
            <person name="Fitzgerald M."/>
            <person name="Haas B."/>
            <person name="Abouelleil A."/>
            <person name="Alvarado L."/>
            <person name="Arachchi H.M."/>
            <person name="Berlin A."/>
            <person name="Chapman S.B."/>
            <person name="Gearin G."/>
            <person name="Goldberg J."/>
            <person name="Griggs A."/>
            <person name="Gujja S."/>
            <person name="Hansen M."/>
            <person name="Heiman D."/>
            <person name="Howarth C."/>
            <person name="Larimer J."/>
            <person name="Lui A."/>
            <person name="MacDonald P.J.P."/>
            <person name="McCowen C."/>
            <person name="Montmayeur A."/>
            <person name="Murphy C."/>
            <person name="Neiman D."/>
            <person name="Pearson M."/>
            <person name="Priest M."/>
            <person name="Roberts A."/>
            <person name="Saif S."/>
            <person name="Shea T."/>
            <person name="Sisk P."/>
            <person name="Stolte C."/>
            <person name="Sykes S."/>
            <person name="Wortman J."/>
            <person name="Nusbaum C."/>
            <person name="Birren B."/>
        </authorList>
    </citation>
    <scope>NUCLEOTIDE SEQUENCE [LARGE SCALE GENOMIC DNA]</scope>
    <source>
        <strain evidence="5 6">ATCC 51366</strain>
    </source>
</reference>
<dbReference type="STRING" id="883114.HMPREF9709_00672"/>
<evidence type="ECO:0000256" key="2">
    <source>
        <dbReference type="ARBA" id="ARBA00022741"/>
    </source>
</evidence>
<dbReference type="PROSITE" id="PS00211">
    <property type="entry name" value="ABC_TRANSPORTER_1"/>
    <property type="match status" value="1"/>
</dbReference>
<protein>
    <recommendedName>
        <fullName evidence="4">ABC transporter domain-containing protein</fullName>
    </recommendedName>
</protein>
<keyword evidence="3" id="KW-0067">ATP-binding</keyword>
<dbReference type="InterPro" id="IPR051782">
    <property type="entry name" value="ABC_Transporter_VariousFunc"/>
</dbReference>
<evidence type="ECO:0000259" key="4">
    <source>
        <dbReference type="PROSITE" id="PS50893"/>
    </source>
</evidence>
<dbReference type="GO" id="GO:0016887">
    <property type="term" value="F:ATP hydrolysis activity"/>
    <property type="evidence" value="ECO:0007669"/>
    <property type="project" value="InterPro"/>
</dbReference>